<protein>
    <submittedName>
        <fullName evidence="4">DeoR/GlpR family transcriptional regulator of sugar metabolism</fullName>
    </submittedName>
</protein>
<dbReference type="SUPFAM" id="SSF46785">
    <property type="entry name" value="Winged helix' DNA-binding domain"/>
    <property type="match status" value="1"/>
</dbReference>
<comment type="caution">
    <text evidence="4">The sequence shown here is derived from an EMBL/GenBank/DDBJ whole genome shotgun (WGS) entry which is preliminary data.</text>
</comment>
<dbReference type="InterPro" id="IPR050313">
    <property type="entry name" value="Carb_Metab_HTH_regulators"/>
</dbReference>
<dbReference type="InterPro" id="IPR014036">
    <property type="entry name" value="DeoR-like_C"/>
</dbReference>
<dbReference type="EMBL" id="JAFBFH010000005">
    <property type="protein sequence ID" value="MBM7714101.1"/>
    <property type="molecule type" value="Genomic_DNA"/>
</dbReference>
<evidence type="ECO:0000256" key="2">
    <source>
        <dbReference type="ARBA" id="ARBA00023163"/>
    </source>
</evidence>
<dbReference type="RefSeq" id="WP_077113775.1">
    <property type="nucleotide sequence ID" value="NZ_JAFBFH010000005.1"/>
</dbReference>
<dbReference type="Gene3D" id="1.10.10.10">
    <property type="entry name" value="Winged helix-like DNA-binding domain superfamily/Winged helix DNA-binding domain"/>
    <property type="match status" value="1"/>
</dbReference>
<dbReference type="Proteomes" id="UP000823485">
    <property type="component" value="Unassembled WGS sequence"/>
</dbReference>
<dbReference type="InterPro" id="IPR001034">
    <property type="entry name" value="DeoR_HTH"/>
</dbReference>
<sequence>MLILDRQNKVLEFVRKNRVATVAELAQHFSVHEATIRRDLSLLEKEGKLKRTHGGVMIEDEVHSEPPFQERESVWYEEKKRMGKLAGEFINDGDNIILDSGTTTVHVIDAILHKKDITVITNDINIAAKLRFSKSTKVIVTGGTLFPESYMLNGMLTDQALKELHVHTAFIGTPAFHHTHGLTHFDDYLVSAKRAMIRSAKKVIVMADHTKIGKISLYKVADMKEIDTLITTKELDAEQKYILSNANIDFHLA</sequence>
<gene>
    <name evidence="4" type="ORF">JOC94_001073</name>
</gene>
<dbReference type="Pfam" id="PF08220">
    <property type="entry name" value="HTH_DeoR"/>
    <property type="match status" value="1"/>
</dbReference>
<keyword evidence="5" id="KW-1185">Reference proteome</keyword>
<evidence type="ECO:0000256" key="1">
    <source>
        <dbReference type="ARBA" id="ARBA00023015"/>
    </source>
</evidence>
<dbReference type="SUPFAM" id="SSF100950">
    <property type="entry name" value="NagB/RpiA/CoA transferase-like"/>
    <property type="match status" value="1"/>
</dbReference>
<accession>A0ABS2R371</accession>
<keyword evidence="2" id="KW-0804">Transcription</keyword>
<reference evidence="4 5" key="1">
    <citation type="submission" date="2021-01" db="EMBL/GenBank/DDBJ databases">
        <title>Genomic Encyclopedia of Type Strains, Phase IV (KMG-IV): sequencing the most valuable type-strain genomes for metagenomic binning, comparative biology and taxonomic classification.</title>
        <authorList>
            <person name="Goeker M."/>
        </authorList>
    </citation>
    <scope>NUCLEOTIDE SEQUENCE [LARGE SCALE GENOMIC DNA]</scope>
    <source>
        <strain evidence="4 5">DSM 105453</strain>
    </source>
</reference>
<organism evidence="4 5">
    <name type="scientific">Siminovitchia thermophila</name>
    <dbReference type="NCBI Taxonomy" id="1245522"/>
    <lineage>
        <taxon>Bacteria</taxon>
        <taxon>Bacillati</taxon>
        <taxon>Bacillota</taxon>
        <taxon>Bacilli</taxon>
        <taxon>Bacillales</taxon>
        <taxon>Bacillaceae</taxon>
        <taxon>Siminovitchia</taxon>
    </lineage>
</organism>
<dbReference type="InterPro" id="IPR036388">
    <property type="entry name" value="WH-like_DNA-bd_sf"/>
</dbReference>
<evidence type="ECO:0000313" key="5">
    <source>
        <dbReference type="Proteomes" id="UP000823485"/>
    </source>
</evidence>
<dbReference type="PRINTS" id="PR00037">
    <property type="entry name" value="HTHLACR"/>
</dbReference>
<evidence type="ECO:0000259" key="3">
    <source>
        <dbReference type="PROSITE" id="PS51000"/>
    </source>
</evidence>
<feature type="domain" description="HTH deoR-type" evidence="3">
    <location>
        <begin position="3"/>
        <end position="58"/>
    </location>
</feature>
<name>A0ABS2R371_9BACI</name>
<dbReference type="SMART" id="SM00420">
    <property type="entry name" value="HTH_DEOR"/>
    <property type="match status" value="1"/>
</dbReference>
<dbReference type="InterPro" id="IPR036390">
    <property type="entry name" value="WH_DNA-bd_sf"/>
</dbReference>
<evidence type="ECO:0000313" key="4">
    <source>
        <dbReference type="EMBL" id="MBM7714101.1"/>
    </source>
</evidence>
<dbReference type="Gene3D" id="3.40.50.1360">
    <property type="match status" value="1"/>
</dbReference>
<dbReference type="SMART" id="SM01134">
    <property type="entry name" value="DeoRC"/>
    <property type="match status" value="1"/>
</dbReference>
<dbReference type="PANTHER" id="PTHR30363:SF44">
    <property type="entry name" value="AGA OPERON TRANSCRIPTIONAL REPRESSOR-RELATED"/>
    <property type="match status" value="1"/>
</dbReference>
<keyword evidence="1" id="KW-0805">Transcription regulation</keyword>
<dbReference type="InterPro" id="IPR037171">
    <property type="entry name" value="NagB/RpiA_transferase-like"/>
</dbReference>
<dbReference type="PROSITE" id="PS51000">
    <property type="entry name" value="HTH_DEOR_2"/>
    <property type="match status" value="1"/>
</dbReference>
<dbReference type="Pfam" id="PF00455">
    <property type="entry name" value="DeoRC"/>
    <property type="match status" value="1"/>
</dbReference>
<proteinExistence type="predicted"/>
<dbReference type="PANTHER" id="PTHR30363">
    <property type="entry name" value="HTH-TYPE TRANSCRIPTIONAL REGULATOR SRLR-RELATED"/>
    <property type="match status" value="1"/>
</dbReference>